<accession>A0ABP0VK61</accession>
<gene>
    <name evidence="1" type="ORF">CSSPJE1EN1_LOCUS222</name>
</gene>
<reference evidence="1 2" key="1">
    <citation type="submission" date="2024-02" db="EMBL/GenBank/DDBJ databases">
        <authorList>
            <consortium name="ELIXIR-Norway"/>
            <consortium name="Elixir Norway"/>
        </authorList>
    </citation>
    <scope>NUCLEOTIDE SEQUENCE [LARGE SCALE GENOMIC DNA]</scope>
</reference>
<protein>
    <submittedName>
        <fullName evidence="1">Uncharacterized protein</fullName>
    </submittedName>
</protein>
<evidence type="ECO:0000313" key="2">
    <source>
        <dbReference type="Proteomes" id="UP001497444"/>
    </source>
</evidence>
<name>A0ABP0VK61_9BRYO</name>
<dbReference type="Proteomes" id="UP001497444">
    <property type="component" value="Chromosome 1"/>
</dbReference>
<proteinExistence type="predicted"/>
<evidence type="ECO:0000313" key="1">
    <source>
        <dbReference type="EMBL" id="CAK9254744.1"/>
    </source>
</evidence>
<sequence>MLEHGKGCWASHNGSPGAVPCSGLISVLNISSHGVHIFISAMPLGLQKSSACNSILHLCTYISSEG</sequence>
<organism evidence="1 2">
    <name type="scientific">Sphagnum jensenii</name>
    <dbReference type="NCBI Taxonomy" id="128206"/>
    <lineage>
        <taxon>Eukaryota</taxon>
        <taxon>Viridiplantae</taxon>
        <taxon>Streptophyta</taxon>
        <taxon>Embryophyta</taxon>
        <taxon>Bryophyta</taxon>
        <taxon>Sphagnophytina</taxon>
        <taxon>Sphagnopsida</taxon>
        <taxon>Sphagnales</taxon>
        <taxon>Sphagnaceae</taxon>
        <taxon>Sphagnum</taxon>
    </lineage>
</organism>
<keyword evidence="2" id="KW-1185">Reference proteome</keyword>
<dbReference type="EMBL" id="OZ020096">
    <property type="protein sequence ID" value="CAK9254744.1"/>
    <property type="molecule type" value="Genomic_DNA"/>
</dbReference>